<evidence type="ECO:0000313" key="1">
    <source>
        <dbReference type="EMBL" id="CEK78336.1"/>
    </source>
</evidence>
<organism evidence="1">
    <name type="scientific">Arion vulgaris</name>
    <dbReference type="NCBI Taxonomy" id="1028688"/>
    <lineage>
        <taxon>Eukaryota</taxon>
        <taxon>Metazoa</taxon>
        <taxon>Spiralia</taxon>
        <taxon>Lophotrochozoa</taxon>
        <taxon>Mollusca</taxon>
        <taxon>Gastropoda</taxon>
        <taxon>Heterobranchia</taxon>
        <taxon>Euthyneura</taxon>
        <taxon>Panpulmonata</taxon>
        <taxon>Eupulmonata</taxon>
        <taxon>Stylommatophora</taxon>
        <taxon>Helicina</taxon>
        <taxon>Arionoidea</taxon>
        <taxon>Arionidae</taxon>
        <taxon>Arion</taxon>
    </lineage>
</organism>
<proteinExistence type="predicted"/>
<gene>
    <name evidence="1" type="primary">ORF109604</name>
</gene>
<dbReference type="EMBL" id="HACG01031471">
    <property type="protein sequence ID" value="CEK78336.1"/>
    <property type="molecule type" value="Transcribed_RNA"/>
</dbReference>
<protein>
    <submittedName>
        <fullName evidence="1">Uncharacterized protein</fullName>
    </submittedName>
</protein>
<accession>A0A0B7AE59</accession>
<sequence>MQSNVKDQDKMSRLDTQVTSVLMYSISTKMKVQEYKQTFEKIQFFNATNVYDGT</sequence>
<name>A0A0B7AE59_9EUPU</name>
<dbReference type="AlphaFoldDB" id="A0A0B7AE59"/>
<reference evidence="1" key="1">
    <citation type="submission" date="2014-12" db="EMBL/GenBank/DDBJ databases">
        <title>Insight into the proteome of Arion vulgaris.</title>
        <authorList>
            <person name="Aradska J."/>
            <person name="Bulat T."/>
            <person name="Smidak R."/>
            <person name="Sarate P."/>
            <person name="Gangsoo J."/>
            <person name="Sialana F."/>
            <person name="Bilban M."/>
            <person name="Lubec G."/>
        </authorList>
    </citation>
    <scope>NUCLEOTIDE SEQUENCE</scope>
    <source>
        <tissue evidence="1">Skin</tissue>
    </source>
</reference>